<comment type="subcellular location">
    <subcellularLocation>
        <location evidence="1">Cell membrane</location>
        <topology evidence="1">Multi-pass membrane protein</topology>
    </subcellularLocation>
</comment>
<feature type="transmembrane region" description="Helical" evidence="6">
    <location>
        <begin position="973"/>
        <end position="1001"/>
    </location>
</feature>
<sequence>MLRLLGLRARAQWPLLAALLAVVALGATLLGTCALLITSTADRAYEVAAARAAPGDVGVTAYTVAVPGAHASSVAADTRELLTSTLAPFAATTATRASSALRTLPANLAGRTDVPTETYLSAMDDLPARTTLVEGRWPRAVGGAGSVEAVLLEPTARLLGLTLGSRVRLGAELNDAPAPAIDVTVVGVVRPLPGAGWDRDPLGGAGYDLAFSDGRQPQLVHAYGPLVVDLADLLSGSHTIDRMEITADPDLSTPARHDLEAVAGAVRGADRRLAGILGDRVRIENLASPLPQTLLTAREQQRVTAATVLAVALLGAVLTATALALASRLTAGIRADETGLLSTLGFSRGRLAAGAAVEGGTLALLAAALAVPASSLLHAGLTRLPPLAGAGLAGPPAVTVPQVLVVGGGVLALAAVLVTLAARPAATVGDRRAPRALLARSSADVLLLAFAAVGLWQLHAQATGADSRIDAVRVVAPTLLLTAGAALALRLVPPALHGAERLARRARGLALPLAAFEAARRPRAVAAGLLIGLACGAGTFGIALGATWERSQHDQADLSVGTDLEIALTTSPVAGQGAAVSAATGGAVSPATGRGVAIGQWLGTAGDAPRLVAVDTARAEALLRGRLDGDRSWAEVGAALAPPSRVGGVALPAGAALALTGTATGATPVLATPRLLLQDATGLRTTCTGGPVPLDGAVHRLPECVTADGLELVAASLRIAADPSAGPAGPERSRVAVTLTAPGAVAPNGAPPWTAISAPPAPGQLTDPAVAFATTASGTELRMTTAVQFTGPQDAARDLVATAFPVPGTVPVAASARLLDELGVRPGSSLSIAVGNTAISVVVAEAVPEVPSAPGAAAILADLDVLSRALVVAGNFQYPVDGWWVGDPDRTDAAARAAALHIGTVTTRAGETARLSEGPLRASLPAALRLLVPAAALLLVAGVVLHVLVDLRTRAVEVARLRGLGMTRREVRALLFGQYAGVLLPLLLTGTAVGALATLVVAPPLVRSDLGAAPVPPVVAYWPWSAEAALLAPLLVACLLAVAVVVVVRTRRPDAGYLRVSS</sequence>
<evidence type="ECO:0000256" key="3">
    <source>
        <dbReference type="ARBA" id="ARBA00022692"/>
    </source>
</evidence>
<keyword evidence="2" id="KW-1003">Cell membrane</keyword>
<evidence type="ECO:0000256" key="1">
    <source>
        <dbReference type="ARBA" id="ARBA00004651"/>
    </source>
</evidence>
<organism evidence="8 9">
    <name type="scientific">Plantactinospora solaniradicis</name>
    <dbReference type="NCBI Taxonomy" id="1723736"/>
    <lineage>
        <taxon>Bacteria</taxon>
        <taxon>Bacillati</taxon>
        <taxon>Actinomycetota</taxon>
        <taxon>Actinomycetes</taxon>
        <taxon>Micromonosporales</taxon>
        <taxon>Micromonosporaceae</taxon>
        <taxon>Plantactinospora</taxon>
    </lineage>
</organism>
<feature type="transmembrane region" description="Helical" evidence="6">
    <location>
        <begin position="524"/>
        <end position="548"/>
    </location>
</feature>
<evidence type="ECO:0000313" key="8">
    <source>
        <dbReference type="EMBL" id="MFC6018310.1"/>
    </source>
</evidence>
<dbReference type="InterPro" id="IPR038766">
    <property type="entry name" value="Membrane_comp_ABC_pdt"/>
</dbReference>
<feature type="domain" description="ABC3 transporter permease C-terminal" evidence="7">
    <location>
        <begin position="935"/>
        <end position="1049"/>
    </location>
</feature>
<gene>
    <name evidence="8" type="ORF">ACFP2T_19125</name>
</gene>
<evidence type="ECO:0000256" key="2">
    <source>
        <dbReference type="ARBA" id="ARBA00022475"/>
    </source>
</evidence>
<evidence type="ECO:0000256" key="6">
    <source>
        <dbReference type="SAM" id="Phobius"/>
    </source>
</evidence>
<name>A0ABW1K975_9ACTN</name>
<dbReference type="PANTHER" id="PTHR30287">
    <property type="entry name" value="MEMBRANE COMPONENT OF PREDICTED ABC SUPERFAMILY METABOLITE UPTAKE TRANSPORTER"/>
    <property type="match status" value="1"/>
</dbReference>
<evidence type="ECO:0000256" key="5">
    <source>
        <dbReference type="ARBA" id="ARBA00023136"/>
    </source>
</evidence>
<protein>
    <submittedName>
        <fullName evidence="8">FtsX-like permease family protein</fullName>
    </submittedName>
</protein>
<evidence type="ECO:0000313" key="9">
    <source>
        <dbReference type="Proteomes" id="UP001596203"/>
    </source>
</evidence>
<accession>A0ABW1K975</accession>
<dbReference type="RefSeq" id="WP_377423613.1">
    <property type="nucleotide sequence ID" value="NZ_JBHSPR010000013.1"/>
</dbReference>
<dbReference type="EMBL" id="JBHSPR010000013">
    <property type="protein sequence ID" value="MFC6018310.1"/>
    <property type="molecule type" value="Genomic_DNA"/>
</dbReference>
<keyword evidence="9" id="KW-1185">Reference proteome</keyword>
<proteinExistence type="predicted"/>
<feature type="transmembrane region" description="Helical" evidence="6">
    <location>
        <begin position="308"/>
        <end position="330"/>
    </location>
</feature>
<feature type="transmembrane region" description="Helical" evidence="6">
    <location>
        <begin position="471"/>
        <end position="492"/>
    </location>
</feature>
<dbReference type="Proteomes" id="UP001596203">
    <property type="component" value="Unassembled WGS sequence"/>
</dbReference>
<evidence type="ECO:0000256" key="4">
    <source>
        <dbReference type="ARBA" id="ARBA00022989"/>
    </source>
</evidence>
<dbReference type="InterPro" id="IPR003838">
    <property type="entry name" value="ABC3_permease_C"/>
</dbReference>
<keyword evidence="5 6" id="KW-0472">Membrane</keyword>
<feature type="transmembrane region" description="Helical" evidence="6">
    <location>
        <begin position="930"/>
        <end position="952"/>
    </location>
</feature>
<dbReference type="PANTHER" id="PTHR30287:SF1">
    <property type="entry name" value="INNER MEMBRANE PROTEIN"/>
    <property type="match status" value="1"/>
</dbReference>
<dbReference type="Pfam" id="PF02687">
    <property type="entry name" value="FtsX"/>
    <property type="match status" value="1"/>
</dbReference>
<comment type="caution">
    <text evidence="8">The sequence shown here is derived from an EMBL/GenBank/DDBJ whole genome shotgun (WGS) entry which is preliminary data.</text>
</comment>
<feature type="transmembrane region" description="Helical" evidence="6">
    <location>
        <begin position="437"/>
        <end position="459"/>
    </location>
</feature>
<feature type="transmembrane region" description="Helical" evidence="6">
    <location>
        <begin position="403"/>
        <end position="425"/>
    </location>
</feature>
<reference evidence="9" key="1">
    <citation type="journal article" date="2019" name="Int. J. Syst. Evol. Microbiol.">
        <title>The Global Catalogue of Microorganisms (GCM) 10K type strain sequencing project: providing services to taxonomists for standard genome sequencing and annotation.</title>
        <authorList>
            <consortium name="The Broad Institute Genomics Platform"/>
            <consortium name="The Broad Institute Genome Sequencing Center for Infectious Disease"/>
            <person name="Wu L."/>
            <person name="Ma J."/>
        </authorList>
    </citation>
    <scope>NUCLEOTIDE SEQUENCE [LARGE SCALE GENOMIC DNA]</scope>
    <source>
        <strain evidence="9">ZS-35-S2</strain>
    </source>
</reference>
<feature type="transmembrane region" description="Helical" evidence="6">
    <location>
        <begin position="1021"/>
        <end position="1048"/>
    </location>
</feature>
<evidence type="ECO:0000259" key="7">
    <source>
        <dbReference type="Pfam" id="PF02687"/>
    </source>
</evidence>
<keyword evidence="3 6" id="KW-0812">Transmembrane</keyword>
<keyword evidence="4 6" id="KW-1133">Transmembrane helix</keyword>